<evidence type="ECO:0000256" key="6">
    <source>
        <dbReference type="ARBA" id="ARBA00023136"/>
    </source>
</evidence>
<feature type="transmembrane region" description="Helical" evidence="7">
    <location>
        <begin position="255"/>
        <end position="271"/>
    </location>
</feature>
<keyword evidence="6 7" id="KW-0472">Membrane</keyword>
<evidence type="ECO:0000313" key="9">
    <source>
        <dbReference type="Proteomes" id="UP001153076"/>
    </source>
</evidence>
<dbReference type="Gene3D" id="1.20.1250.20">
    <property type="entry name" value="MFS general substrate transporter like domains"/>
    <property type="match status" value="1"/>
</dbReference>
<gene>
    <name evidence="8" type="ORF">Cgig2_032489</name>
</gene>
<feature type="transmembrane region" description="Helical" evidence="7">
    <location>
        <begin position="230"/>
        <end position="249"/>
    </location>
</feature>
<name>A0A9Q1KXT9_9CARY</name>
<evidence type="ECO:0000256" key="3">
    <source>
        <dbReference type="ARBA" id="ARBA00022448"/>
    </source>
</evidence>
<dbReference type="OrthoDB" id="1937911at2759"/>
<feature type="transmembrane region" description="Helical" evidence="7">
    <location>
        <begin position="120"/>
        <end position="145"/>
    </location>
</feature>
<dbReference type="Pfam" id="PF00083">
    <property type="entry name" value="Sugar_tr"/>
    <property type="match status" value="1"/>
</dbReference>
<dbReference type="SUPFAM" id="SSF103473">
    <property type="entry name" value="MFS general substrate transporter"/>
    <property type="match status" value="1"/>
</dbReference>
<comment type="subcellular location">
    <subcellularLocation>
        <location evidence="1">Membrane</location>
    </subcellularLocation>
</comment>
<evidence type="ECO:0000256" key="5">
    <source>
        <dbReference type="ARBA" id="ARBA00022989"/>
    </source>
</evidence>
<dbReference type="PANTHER" id="PTHR23500:SF574">
    <property type="entry name" value="SUGAR TRANSPORT PROTEIN 1"/>
    <property type="match status" value="1"/>
</dbReference>
<dbReference type="InterPro" id="IPR045262">
    <property type="entry name" value="STP/PLT_plant"/>
</dbReference>
<dbReference type="AlphaFoldDB" id="A0A9Q1KXT9"/>
<comment type="caution">
    <text evidence="8">The sequence shown here is derived from an EMBL/GenBank/DDBJ whole genome shotgun (WGS) entry which is preliminary data.</text>
</comment>
<dbReference type="PANTHER" id="PTHR23500">
    <property type="entry name" value="SOLUTE CARRIER FAMILY 2, FACILITATED GLUCOSE TRANSPORTER"/>
    <property type="match status" value="1"/>
</dbReference>
<dbReference type="InterPro" id="IPR036259">
    <property type="entry name" value="MFS_trans_sf"/>
</dbReference>
<reference evidence="8" key="1">
    <citation type="submission" date="2022-04" db="EMBL/GenBank/DDBJ databases">
        <title>Carnegiea gigantea Genome sequencing and assembly v2.</title>
        <authorList>
            <person name="Copetti D."/>
            <person name="Sanderson M.J."/>
            <person name="Burquez A."/>
            <person name="Wojciechowski M.F."/>
        </authorList>
    </citation>
    <scope>NUCLEOTIDE SEQUENCE</scope>
    <source>
        <strain evidence="8">SGP5-SGP5p</strain>
        <tissue evidence="8">Aerial part</tissue>
    </source>
</reference>
<keyword evidence="4 7" id="KW-0812">Transmembrane</keyword>
<protein>
    <submittedName>
        <fullName evidence="8">Uncharacterized protein</fullName>
    </submittedName>
</protein>
<keyword evidence="3" id="KW-0813">Transport</keyword>
<dbReference type="GO" id="GO:0016020">
    <property type="term" value="C:membrane"/>
    <property type="evidence" value="ECO:0007669"/>
    <property type="project" value="UniProtKB-SubCell"/>
</dbReference>
<dbReference type="GO" id="GO:0015144">
    <property type="term" value="F:carbohydrate transmembrane transporter activity"/>
    <property type="evidence" value="ECO:0007669"/>
    <property type="project" value="InterPro"/>
</dbReference>
<evidence type="ECO:0000256" key="2">
    <source>
        <dbReference type="ARBA" id="ARBA00010992"/>
    </source>
</evidence>
<evidence type="ECO:0000256" key="4">
    <source>
        <dbReference type="ARBA" id="ARBA00022692"/>
    </source>
</evidence>
<dbReference type="InterPro" id="IPR005828">
    <property type="entry name" value="MFS_sugar_transport-like"/>
</dbReference>
<accession>A0A9Q1KXT9</accession>
<keyword evidence="5 7" id="KW-1133">Transmembrane helix</keyword>
<evidence type="ECO:0000313" key="8">
    <source>
        <dbReference type="EMBL" id="KAJ8450864.1"/>
    </source>
</evidence>
<dbReference type="Proteomes" id="UP001153076">
    <property type="component" value="Unassembled WGS sequence"/>
</dbReference>
<evidence type="ECO:0000256" key="7">
    <source>
        <dbReference type="SAM" id="Phobius"/>
    </source>
</evidence>
<feature type="transmembrane region" description="Helical" evidence="7">
    <location>
        <begin position="157"/>
        <end position="178"/>
    </location>
</feature>
<dbReference type="EMBL" id="JAKOGI010000012">
    <property type="protein sequence ID" value="KAJ8450864.1"/>
    <property type="molecule type" value="Genomic_DNA"/>
</dbReference>
<keyword evidence="9" id="KW-1185">Reference proteome</keyword>
<comment type="similarity">
    <text evidence="2">Belongs to the major facilitator superfamily. Sugar transporter (TC 2.A.1.1) family.</text>
</comment>
<proteinExistence type="inferred from homology"/>
<feature type="transmembrane region" description="Helical" evidence="7">
    <location>
        <begin position="190"/>
        <end position="209"/>
    </location>
</feature>
<sequence>MLLGGVLFCTGAIIDGFAKNVAMLIVDRILPGFGVGFANQVELGWCHGPSLDNGSLVLPDTPNSLIERGMKDEAITRLKKVRGVDDVEEEFNDLVAASEASKKVEHPWRNLLQRKYRPHLTMAIVIPFFQQLTGINVIMFYAPVLFKTIAFKYNASLMSAVITSGVNVLATLVSIYGVDVGEEGSSSWRAAFRCLFVVVAIFTGLKFGVSGNPSIGLTPMVRHSCGALHLHIRFGLCMVMGPIGMAFAYSGSFSSSISVIVMSIFINVFLLETKGVPIEEMSLVWKKHPFWGKYIPHDELSLGATDLEMVKKG</sequence>
<organism evidence="8 9">
    <name type="scientific">Carnegiea gigantea</name>
    <dbReference type="NCBI Taxonomy" id="171969"/>
    <lineage>
        <taxon>Eukaryota</taxon>
        <taxon>Viridiplantae</taxon>
        <taxon>Streptophyta</taxon>
        <taxon>Embryophyta</taxon>
        <taxon>Tracheophyta</taxon>
        <taxon>Spermatophyta</taxon>
        <taxon>Magnoliopsida</taxon>
        <taxon>eudicotyledons</taxon>
        <taxon>Gunneridae</taxon>
        <taxon>Pentapetalae</taxon>
        <taxon>Caryophyllales</taxon>
        <taxon>Cactineae</taxon>
        <taxon>Cactaceae</taxon>
        <taxon>Cactoideae</taxon>
        <taxon>Echinocereeae</taxon>
        <taxon>Carnegiea</taxon>
    </lineage>
</organism>
<evidence type="ECO:0000256" key="1">
    <source>
        <dbReference type="ARBA" id="ARBA00004370"/>
    </source>
</evidence>